<dbReference type="STRING" id="909626.AQJ91_14300"/>
<dbReference type="EMBL" id="LMXB01000036">
    <property type="protein sequence ID" value="KUO20441.1"/>
    <property type="molecule type" value="Genomic_DNA"/>
</dbReference>
<comment type="caution">
    <text evidence="2">The sequence shown here is derived from an EMBL/GenBank/DDBJ whole genome shotgun (WGS) entry which is preliminary data.</text>
</comment>
<protein>
    <recommendedName>
        <fullName evidence="4">Secreted protein</fullName>
    </recommendedName>
</protein>
<accession>A0A101V0U1</accession>
<evidence type="ECO:0000256" key="1">
    <source>
        <dbReference type="SAM" id="SignalP"/>
    </source>
</evidence>
<proteinExistence type="predicted"/>
<dbReference type="AlphaFoldDB" id="A0A101V0U1"/>
<keyword evidence="3" id="KW-1185">Reference proteome</keyword>
<feature type="signal peptide" evidence="1">
    <location>
        <begin position="1"/>
        <end position="34"/>
    </location>
</feature>
<feature type="chain" id="PRO_5007108636" description="Secreted protein" evidence="1">
    <location>
        <begin position="35"/>
        <end position="120"/>
    </location>
</feature>
<evidence type="ECO:0000313" key="2">
    <source>
        <dbReference type="EMBL" id="KUO20441.1"/>
    </source>
</evidence>
<sequence length="120" mass="12480">MTAMTRIKKLSAVGAGAVVLAGGAVLGLSGTAAAGTCGENFDPRVSGAKAYWEINCRGGMVTIEGWVEDTKSDGKCAKVKAVVDGETVRSKAACPKGDREEFKWTGRGSSITAELYTYKV</sequence>
<organism evidence="2 3">
    <name type="scientific">Streptomyces dysideae</name>
    <dbReference type="NCBI Taxonomy" id="909626"/>
    <lineage>
        <taxon>Bacteria</taxon>
        <taxon>Bacillati</taxon>
        <taxon>Actinomycetota</taxon>
        <taxon>Actinomycetes</taxon>
        <taxon>Kitasatosporales</taxon>
        <taxon>Streptomycetaceae</taxon>
        <taxon>Streptomyces</taxon>
    </lineage>
</organism>
<gene>
    <name evidence="2" type="ORF">AQJ91_14300</name>
</gene>
<evidence type="ECO:0008006" key="4">
    <source>
        <dbReference type="Google" id="ProtNLM"/>
    </source>
</evidence>
<keyword evidence="1" id="KW-0732">Signal</keyword>
<name>A0A101V0U1_9ACTN</name>
<dbReference type="Proteomes" id="UP000053260">
    <property type="component" value="Unassembled WGS sequence"/>
</dbReference>
<evidence type="ECO:0000313" key="3">
    <source>
        <dbReference type="Proteomes" id="UP000053260"/>
    </source>
</evidence>
<reference evidence="2 3" key="1">
    <citation type="submission" date="2015-10" db="EMBL/GenBank/DDBJ databases">
        <title>Draft genome sequence of Streptomyces sp. RV15, isolated from a marine sponge.</title>
        <authorList>
            <person name="Ruckert C."/>
            <person name="Abdelmohsen U.R."/>
            <person name="Winkler A."/>
            <person name="Hentschel U."/>
            <person name="Kalinowski J."/>
            <person name="Kampfer P."/>
            <person name="Glaeser S."/>
        </authorList>
    </citation>
    <scope>NUCLEOTIDE SEQUENCE [LARGE SCALE GENOMIC DNA]</scope>
    <source>
        <strain evidence="2 3">RV15</strain>
    </source>
</reference>